<sequence>MKPVPKFEVKTPKRFKFEECLWFLDRNYDDCLLRIEKGSVFKLLKPKSGKLLVRIFTEKTKLYYEVIKGEPSQENILFLRDYITEWFDLKRDLTPFYKILNHDPYLSYMTKSYEGLRLIGIPDLFEALSWCIIGQQINLTFAYTLKRRLTENYGEKLKFKDHTYYLFPKHSVLADLTVDELRKLQFSGKKAEYIIGIAKSFSEGKINKNDLVSLPDLESKQKFLTQWKGVGIWTANYSLMKSLREPSCIPYGDVGLWNALERHRIIQNRNEKEKLTEFFEPYKGWESYLVFYLWRSLSEA</sequence>
<evidence type="ECO:0000256" key="6">
    <source>
        <dbReference type="ARBA" id="ARBA00023204"/>
    </source>
</evidence>
<dbReference type="FunFam" id="1.10.340.30:FF:000004">
    <property type="entry name" value="DNA-3-methyladenine glycosylase II"/>
    <property type="match status" value="1"/>
</dbReference>
<dbReference type="GO" id="GO:0043916">
    <property type="term" value="F:DNA-7-methylguanine glycosylase activity"/>
    <property type="evidence" value="ECO:0007669"/>
    <property type="project" value="TreeGrafter"/>
</dbReference>
<dbReference type="GO" id="GO:0032131">
    <property type="term" value="F:alkylated DNA binding"/>
    <property type="evidence" value="ECO:0007669"/>
    <property type="project" value="TreeGrafter"/>
</dbReference>
<dbReference type="InterPro" id="IPR003265">
    <property type="entry name" value="HhH-GPD_domain"/>
</dbReference>
<dbReference type="Proteomes" id="UP000298058">
    <property type="component" value="Unassembled WGS sequence"/>
</dbReference>
<dbReference type="InterPro" id="IPR037046">
    <property type="entry name" value="AlkA_N_sf"/>
</dbReference>
<dbReference type="GO" id="GO:0006289">
    <property type="term" value="P:nucleotide-excision repair"/>
    <property type="evidence" value="ECO:0007669"/>
    <property type="project" value="InterPro"/>
</dbReference>
<dbReference type="CDD" id="cd00056">
    <property type="entry name" value="ENDO3c"/>
    <property type="match status" value="1"/>
</dbReference>
<dbReference type="GO" id="GO:0032993">
    <property type="term" value="C:protein-DNA complex"/>
    <property type="evidence" value="ECO:0007669"/>
    <property type="project" value="TreeGrafter"/>
</dbReference>
<accession>A0A4R9LV19</accession>
<evidence type="ECO:0000256" key="3">
    <source>
        <dbReference type="ARBA" id="ARBA00012000"/>
    </source>
</evidence>
<name>A0A4R9LV19_9LEPT</name>
<dbReference type="EMBL" id="RQHW01000051">
    <property type="protein sequence ID" value="TGN17993.1"/>
    <property type="molecule type" value="Genomic_DNA"/>
</dbReference>
<keyword evidence="9" id="KW-1185">Reference proteome</keyword>
<reference evidence="8" key="1">
    <citation type="journal article" date="2019" name="PLoS Negl. Trop. Dis.">
        <title>Revisiting the worldwide diversity of Leptospira species in the environment.</title>
        <authorList>
            <person name="Vincent A.T."/>
            <person name="Schiettekatte O."/>
            <person name="Bourhy P."/>
            <person name="Veyrier F.J."/>
            <person name="Picardeau M."/>
        </authorList>
    </citation>
    <scope>NUCLEOTIDE SEQUENCE [LARGE SCALE GENOMIC DNA]</scope>
    <source>
        <strain evidence="8">201300427</strain>
    </source>
</reference>
<dbReference type="EC" id="3.2.2.21" evidence="3"/>
<evidence type="ECO:0000256" key="4">
    <source>
        <dbReference type="ARBA" id="ARBA00022763"/>
    </source>
</evidence>
<dbReference type="Gene3D" id="3.30.310.20">
    <property type="entry name" value="DNA-3-methyladenine glycosylase AlkA, N-terminal domain"/>
    <property type="match status" value="1"/>
</dbReference>
<dbReference type="Pfam" id="PF00730">
    <property type="entry name" value="HhH-GPD"/>
    <property type="match status" value="1"/>
</dbReference>
<dbReference type="GO" id="GO:0005737">
    <property type="term" value="C:cytoplasm"/>
    <property type="evidence" value="ECO:0007669"/>
    <property type="project" value="TreeGrafter"/>
</dbReference>
<dbReference type="InterPro" id="IPR012904">
    <property type="entry name" value="OGG_N"/>
</dbReference>
<feature type="domain" description="HhH-GPD" evidence="7">
    <location>
        <begin position="133"/>
        <end position="298"/>
    </location>
</feature>
<evidence type="ECO:0000313" key="9">
    <source>
        <dbReference type="Proteomes" id="UP000298058"/>
    </source>
</evidence>
<keyword evidence="6" id="KW-0234">DNA repair</keyword>
<evidence type="ECO:0000256" key="1">
    <source>
        <dbReference type="ARBA" id="ARBA00000086"/>
    </source>
</evidence>
<dbReference type="Gene3D" id="1.10.340.30">
    <property type="entry name" value="Hypothetical protein, domain 2"/>
    <property type="match status" value="1"/>
</dbReference>
<dbReference type="SMART" id="SM00478">
    <property type="entry name" value="ENDO3c"/>
    <property type="match status" value="1"/>
</dbReference>
<comment type="caution">
    <text evidence="8">The sequence shown here is derived from an EMBL/GenBank/DDBJ whole genome shotgun (WGS) entry which is preliminary data.</text>
</comment>
<dbReference type="SUPFAM" id="SSF48150">
    <property type="entry name" value="DNA-glycosylase"/>
    <property type="match status" value="1"/>
</dbReference>
<dbReference type="OrthoDB" id="9783680at2"/>
<dbReference type="GO" id="GO:0008725">
    <property type="term" value="F:DNA-3-methyladenine glycosylase activity"/>
    <property type="evidence" value="ECO:0007669"/>
    <property type="project" value="TreeGrafter"/>
</dbReference>
<dbReference type="GO" id="GO:0006307">
    <property type="term" value="P:DNA alkylation repair"/>
    <property type="evidence" value="ECO:0007669"/>
    <property type="project" value="TreeGrafter"/>
</dbReference>
<dbReference type="PANTHER" id="PTHR43003">
    <property type="entry name" value="DNA-3-METHYLADENINE GLYCOSYLASE"/>
    <property type="match status" value="1"/>
</dbReference>
<keyword evidence="5" id="KW-0378">Hydrolase</keyword>
<evidence type="ECO:0000313" key="8">
    <source>
        <dbReference type="EMBL" id="TGN17993.1"/>
    </source>
</evidence>
<dbReference type="InterPro" id="IPR051912">
    <property type="entry name" value="Alkylbase_DNA_Glycosylase/TA"/>
</dbReference>
<organism evidence="8 9">
    <name type="scientific">Leptospira idonii</name>
    <dbReference type="NCBI Taxonomy" id="1193500"/>
    <lineage>
        <taxon>Bacteria</taxon>
        <taxon>Pseudomonadati</taxon>
        <taxon>Spirochaetota</taxon>
        <taxon>Spirochaetia</taxon>
        <taxon>Leptospirales</taxon>
        <taxon>Leptospiraceae</taxon>
        <taxon>Leptospira</taxon>
    </lineage>
</organism>
<keyword evidence="4" id="KW-0227">DNA damage</keyword>
<dbReference type="GO" id="GO:0008534">
    <property type="term" value="F:oxidized purine nucleobase lesion DNA N-glycosylase activity"/>
    <property type="evidence" value="ECO:0007669"/>
    <property type="project" value="InterPro"/>
</dbReference>
<dbReference type="AlphaFoldDB" id="A0A4R9LV19"/>
<dbReference type="RefSeq" id="WP_135761560.1">
    <property type="nucleotide sequence ID" value="NZ_RQHW01000051.1"/>
</dbReference>
<evidence type="ECO:0000256" key="2">
    <source>
        <dbReference type="ARBA" id="ARBA00010817"/>
    </source>
</evidence>
<protein>
    <recommendedName>
        <fullName evidence="3">DNA-3-methyladenine glycosylase II</fullName>
        <ecNumber evidence="3">3.2.2.21</ecNumber>
    </recommendedName>
</protein>
<evidence type="ECO:0000256" key="5">
    <source>
        <dbReference type="ARBA" id="ARBA00022801"/>
    </source>
</evidence>
<evidence type="ECO:0000259" key="7">
    <source>
        <dbReference type="SMART" id="SM00478"/>
    </source>
</evidence>
<dbReference type="GO" id="GO:0006285">
    <property type="term" value="P:base-excision repair, AP site formation"/>
    <property type="evidence" value="ECO:0007669"/>
    <property type="project" value="TreeGrafter"/>
</dbReference>
<comment type="catalytic activity">
    <reaction evidence="1">
        <text>Hydrolysis of alkylated DNA, releasing 3-methyladenine, 3-methylguanine, 7-methylguanine and 7-methyladenine.</text>
        <dbReference type="EC" id="3.2.2.21"/>
    </reaction>
</comment>
<proteinExistence type="inferred from homology"/>
<comment type="similarity">
    <text evidence="2">Belongs to the alkylbase DNA glycosidase AlkA family.</text>
</comment>
<dbReference type="InterPro" id="IPR011257">
    <property type="entry name" value="DNA_glycosylase"/>
</dbReference>
<dbReference type="Pfam" id="PF07934">
    <property type="entry name" value="OGG_N"/>
    <property type="match status" value="1"/>
</dbReference>
<gene>
    <name evidence="8" type="ORF">EHS15_15785</name>
</gene>
<dbReference type="PANTHER" id="PTHR43003:SF12">
    <property type="entry name" value="DNA-3-METHYLADENINE GLYCOSYLASE"/>
    <property type="match status" value="1"/>
</dbReference>